<evidence type="ECO:0008006" key="2">
    <source>
        <dbReference type="Google" id="ProtNLM"/>
    </source>
</evidence>
<gene>
    <name evidence="1" type="ORF">METZ01_LOCUS83740</name>
</gene>
<dbReference type="EMBL" id="UINC01007002">
    <property type="protein sequence ID" value="SVA30886.1"/>
    <property type="molecule type" value="Genomic_DNA"/>
</dbReference>
<organism evidence="1">
    <name type="scientific">marine metagenome</name>
    <dbReference type="NCBI Taxonomy" id="408172"/>
    <lineage>
        <taxon>unclassified sequences</taxon>
        <taxon>metagenomes</taxon>
        <taxon>ecological metagenomes</taxon>
    </lineage>
</organism>
<dbReference type="PANTHER" id="PTHR36454">
    <property type="entry name" value="LMO2823 PROTEIN"/>
    <property type="match status" value="1"/>
</dbReference>
<dbReference type="PIRSF" id="PIRSF033563">
    <property type="entry name" value="UCP033563"/>
    <property type="match status" value="1"/>
</dbReference>
<dbReference type="AlphaFoldDB" id="A0A381URW3"/>
<dbReference type="InterPro" id="IPR008323">
    <property type="entry name" value="UCP033563"/>
</dbReference>
<reference evidence="1" key="1">
    <citation type="submission" date="2018-05" db="EMBL/GenBank/DDBJ databases">
        <authorList>
            <person name="Lanie J.A."/>
            <person name="Ng W.-L."/>
            <person name="Kazmierczak K.M."/>
            <person name="Andrzejewski T.M."/>
            <person name="Davidsen T.M."/>
            <person name="Wayne K.J."/>
            <person name="Tettelin H."/>
            <person name="Glass J.I."/>
            <person name="Rusch D."/>
            <person name="Podicherti R."/>
            <person name="Tsui H.-C.T."/>
            <person name="Winkler M.E."/>
        </authorList>
    </citation>
    <scope>NUCLEOTIDE SEQUENCE</scope>
</reference>
<name>A0A381URW3_9ZZZZ</name>
<dbReference type="PANTHER" id="PTHR36454:SF1">
    <property type="entry name" value="DUF1015 DOMAIN-CONTAINING PROTEIN"/>
    <property type="match status" value="1"/>
</dbReference>
<proteinExistence type="predicted"/>
<accession>A0A381URW3</accession>
<evidence type="ECO:0000313" key="1">
    <source>
        <dbReference type="EMBL" id="SVA30886.1"/>
    </source>
</evidence>
<sequence>MATVKPFQALLPDFGRASEICELPYDVMSAAEARQMAKGRPQSFLRVSRPEIDLPEGTAPTAPTVYAKARENFDRLIAEGVLRKDDQAHYYLYRQIMGEHRQLGLVALANCAEYDANTIRRHEFTRPEKEDDRVAHLEALDAQTGPVFLTYPADAGLDELLDRIASGEPDINFTSPDGVQHTSWTLVSEGDTQFIKSRFDSIPNLYIADGHHRSAAASRVAKRRSSSGSSDLFLTVLFPHDQVQILAYNRAVRDLNGRSPEVFLGALGQAFDIEDSGLDKPKGKHEICLYLEGRWRTLRPKASSIDSDNPIKQLDVSILQDHALGPLLGIDDPRRSERIAFVGGIRGTGELVKLVDDGQFACAFSMRPTSIEDLMSIADGGGIMPPKSTWFEPKLRDGMFCHQIG</sequence>
<dbReference type="Pfam" id="PF06245">
    <property type="entry name" value="DUF1015"/>
    <property type="match status" value="1"/>
</dbReference>
<protein>
    <recommendedName>
        <fullName evidence="2">DUF1015 domain-containing protein</fullName>
    </recommendedName>
</protein>